<gene>
    <name evidence="2" type="ORF">C8D88_118111</name>
</gene>
<feature type="transmembrane region" description="Helical" evidence="1">
    <location>
        <begin position="211"/>
        <end position="230"/>
    </location>
</feature>
<keyword evidence="1" id="KW-0812">Transmembrane</keyword>
<organism evidence="2 3">
    <name type="scientific">Lentzea atacamensis</name>
    <dbReference type="NCBI Taxonomy" id="531938"/>
    <lineage>
        <taxon>Bacteria</taxon>
        <taxon>Bacillati</taxon>
        <taxon>Actinomycetota</taxon>
        <taxon>Actinomycetes</taxon>
        <taxon>Pseudonocardiales</taxon>
        <taxon>Pseudonocardiaceae</taxon>
        <taxon>Lentzea</taxon>
    </lineage>
</organism>
<feature type="transmembrane region" description="Helical" evidence="1">
    <location>
        <begin position="90"/>
        <end position="118"/>
    </location>
</feature>
<dbReference type="Proteomes" id="UP000246005">
    <property type="component" value="Unassembled WGS sequence"/>
</dbReference>
<evidence type="ECO:0000256" key="1">
    <source>
        <dbReference type="SAM" id="Phobius"/>
    </source>
</evidence>
<keyword evidence="1" id="KW-0472">Membrane</keyword>
<feature type="transmembrane region" description="Helical" evidence="1">
    <location>
        <begin position="156"/>
        <end position="173"/>
    </location>
</feature>
<feature type="transmembrane region" description="Helical" evidence="1">
    <location>
        <begin position="237"/>
        <end position="254"/>
    </location>
</feature>
<reference evidence="2 3" key="1">
    <citation type="submission" date="2018-05" db="EMBL/GenBank/DDBJ databases">
        <title>Genomic Encyclopedia of Type Strains, Phase IV (KMG-IV): sequencing the most valuable type-strain genomes for metagenomic binning, comparative biology and taxonomic classification.</title>
        <authorList>
            <person name="Goeker M."/>
        </authorList>
    </citation>
    <scope>NUCLEOTIDE SEQUENCE [LARGE SCALE GENOMIC DNA]</scope>
    <source>
        <strain evidence="2 3">DSM 45480</strain>
    </source>
</reference>
<sequence>MNGLRIELRRSTALWAGLLVLVSSTGMLLLTAAGTSWQGNSTSAVLELRPPLAYVWALVVGLAVLQGMRDGRSGVTELFSSTSRPGWVRLGTLASAVAGVVAVATGLLCVGLVAVVAISGGFVSIGFVPLMVTVVLALASSVMLGIAVGRLLPHPLTVPVALVSTFVLATAAGQELEVQSPDAEVSRLALLAPVLDPPGTDLVTTSTSVDIGQIVWFTGLGVTAFLLLVSRFPGARLAALLPAGLAAVLALTILPNKISDVLVTDSIAGELVCDGPVCLSRAHEDRLPAVAAVGKEVLAKLAVLPDAPTEVREDTSAMAHLAAPQRNGKIVYLRSQGAAGVLTMSPEQQRIELLAGAGVAGCSTPNTFDISESVVLHLTAGYFNNGLAALPSEPLMWSSDRLRGEIETAWRALRAQPAPEQLNRVTRARQMLLACNDSEGVLDVLTAA</sequence>
<feature type="transmembrane region" description="Helical" evidence="1">
    <location>
        <begin position="53"/>
        <end position="69"/>
    </location>
</feature>
<dbReference type="RefSeq" id="WP_146231862.1">
    <property type="nucleotide sequence ID" value="NZ_QGHB01000018.1"/>
</dbReference>
<evidence type="ECO:0000313" key="3">
    <source>
        <dbReference type="Proteomes" id="UP000246005"/>
    </source>
</evidence>
<keyword evidence="1" id="KW-1133">Transmembrane helix</keyword>
<comment type="caution">
    <text evidence="2">The sequence shown here is derived from an EMBL/GenBank/DDBJ whole genome shotgun (WGS) entry which is preliminary data.</text>
</comment>
<feature type="transmembrane region" description="Helical" evidence="1">
    <location>
        <begin position="124"/>
        <end position="149"/>
    </location>
</feature>
<dbReference type="EMBL" id="QGHB01000018">
    <property type="protein sequence ID" value="PWK81343.1"/>
    <property type="molecule type" value="Genomic_DNA"/>
</dbReference>
<dbReference type="AlphaFoldDB" id="A0A316HJF0"/>
<proteinExistence type="predicted"/>
<evidence type="ECO:0000313" key="2">
    <source>
        <dbReference type="EMBL" id="PWK81343.1"/>
    </source>
</evidence>
<name>A0A316HJF0_9PSEU</name>
<protein>
    <submittedName>
        <fullName evidence="2">Uncharacterized protein</fullName>
    </submittedName>
</protein>
<feature type="transmembrane region" description="Helical" evidence="1">
    <location>
        <begin position="12"/>
        <end position="33"/>
    </location>
</feature>
<accession>A0A316HJF0</accession>